<sequence>MILQFLLVCLGASAGGVQALKDFFGHVPANSGIAYVVILHLSPDYDSQLTAELQAVCALAVSKATEKVQVEPDYAYMVPPNGSLK</sequence>
<accession>A0A4V5UW04</accession>
<dbReference type="AlphaFoldDB" id="A0A4V5UW04"/>
<protein>
    <recommendedName>
        <fullName evidence="2">protein-glutamate methylesterase</fullName>
        <ecNumber evidence="2">3.1.1.61</ecNumber>
    </recommendedName>
</protein>
<dbReference type="PANTHER" id="PTHR42872:SF6">
    <property type="entry name" value="PROTEIN-GLUTAMATE METHYLESTERASE_PROTEIN-GLUTAMINE GLUTAMINASE"/>
    <property type="match status" value="1"/>
</dbReference>
<dbReference type="InterPro" id="IPR035909">
    <property type="entry name" value="CheB_C"/>
</dbReference>
<dbReference type="OrthoDB" id="649924at2"/>
<reference evidence="6 7" key="1">
    <citation type="submission" date="2019-05" db="EMBL/GenBank/DDBJ databases">
        <title>Panacibacter sp. strain 17mud1-8 Genome sequencing and assembly.</title>
        <authorList>
            <person name="Chhetri G."/>
        </authorList>
    </citation>
    <scope>NUCLEOTIDE SEQUENCE [LARGE SCALE GENOMIC DNA]</scope>
    <source>
        <strain evidence="6 7">17mud1-8</strain>
    </source>
</reference>
<evidence type="ECO:0000256" key="1">
    <source>
        <dbReference type="ARBA" id="ARBA00022801"/>
    </source>
</evidence>
<dbReference type="GO" id="GO:0008984">
    <property type="term" value="F:protein-glutamate methylesterase activity"/>
    <property type="evidence" value="ECO:0007669"/>
    <property type="project" value="UniProtKB-EC"/>
</dbReference>
<evidence type="ECO:0000313" key="7">
    <source>
        <dbReference type="Proteomes" id="UP000305848"/>
    </source>
</evidence>
<comment type="catalytic activity">
    <reaction evidence="3">
        <text>[protein]-L-glutamate 5-O-methyl ester + H2O = L-glutamyl-[protein] + methanol + H(+)</text>
        <dbReference type="Rhea" id="RHEA:23236"/>
        <dbReference type="Rhea" id="RHEA-COMP:10208"/>
        <dbReference type="Rhea" id="RHEA-COMP:10311"/>
        <dbReference type="ChEBI" id="CHEBI:15377"/>
        <dbReference type="ChEBI" id="CHEBI:15378"/>
        <dbReference type="ChEBI" id="CHEBI:17790"/>
        <dbReference type="ChEBI" id="CHEBI:29973"/>
        <dbReference type="ChEBI" id="CHEBI:82795"/>
        <dbReference type="EC" id="3.1.1.61"/>
    </reaction>
</comment>
<dbReference type="PANTHER" id="PTHR42872">
    <property type="entry name" value="PROTEIN-GLUTAMATE METHYLESTERASE/PROTEIN-GLUTAMINE GLUTAMINASE"/>
    <property type="match status" value="1"/>
</dbReference>
<organism evidence="6 7">
    <name type="scientific">Ilyomonas limi</name>
    <dbReference type="NCBI Taxonomy" id="2575867"/>
    <lineage>
        <taxon>Bacteria</taxon>
        <taxon>Pseudomonadati</taxon>
        <taxon>Bacteroidota</taxon>
        <taxon>Chitinophagia</taxon>
        <taxon>Chitinophagales</taxon>
        <taxon>Chitinophagaceae</taxon>
        <taxon>Ilyomonas</taxon>
    </lineage>
</organism>
<dbReference type="GO" id="GO:0006935">
    <property type="term" value="P:chemotaxis"/>
    <property type="evidence" value="ECO:0007669"/>
    <property type="project" value="InterPro"/>
</dbReference>
<evidence type="ECO:0000259" key="5">
    <source>
        <dbReference type="PROSITE" id="PS50122"/>
    </source>
</evidence>
<comment type="caution">
    <text evidence="4">Lacks conserved residue(s) required for the propagation of feature annotation.</text>
</comment>
<evidence type="ECO:0000256" key="2">
    <source>
        <dbReference type="ARBA" id="ARBA00039140"/>
    </source>
</evidence>
<dbReference type="InterPro" id="IPR000673">
    <property type="entry name" value="Sig_transdc_resp-reg_Me-estase"/>
</dbReference>
<keyword evidence="1" id="KW-0378">Hydrolase</keyword>
<dbReference type="Proteomes" id="UP000305848">
    <property type="component" value="Unassembled WGS sequence"/>
</dbReference>
<proteinExistence type="predicted"/>
<dbReference type="Pfam" id="PF01339">
    <property type="entry name" value="CheB_methylest"/>
    <property type="match status" value="1"/>
</dbReference>
<evidence type="ECO:0000256" key="4">
    <source>
        <dbReference type="PROSITE-ProRule" id="PRU00050"/>
    </source>
</evidence>
<evidence type="ECO:0000313" key="6">
    <source>
        <dbReference type="EMBL" id="TKK69403.1"/>
    </source>
</evidence>
<dbReference type="EMBL" id="SZQL01000005">
    <property type="protein sequence ID" value="TKK69403.1"/>
    <property type="molecule type" value="Genomic_DNA"/>
</dbReference>
<dbReference type="GO" id="GO:0000156">
    <property type="term" value="F:phosphorelay response regulator activity"/>
    <property type="evidence" value="ECO:0007669"/>
    <property type="project" value="InterPro"/>
</dbReference>
<name>A0A4V5UW04_9BACT</name>
<evidence type="ECO:0000256" key="3">
    <source>
        <dbReference type="ARBA" id="ARBA00048267"/>
    </source>
</evidence>
<gene>
    <name evidence="6" type="ORF">FC093_08805</name>
</gene>
<dbReference type="GO" id="GO:0005737">
    <property type="term" value="C:cytoplasm"/>
    <property type="evidence" value="ECO:0007669"/>
    <property type="project" value="InterPro"/>
</dbReference>
<dbReference type="PROSITE" id="PS50122">
    <property type="entry name" value="CHEB"/>
    <property type="match status" value="1"/>
</dbReference>
<feature type="domain" description="CheB-type methylesterase" evidence="5">
    <location>
        <begin position="7"/>
        <end position="85"/>
    </location>
</feature>
<comment type="caution">
    <text evidence="6">The sequence shown here is derived from an EMBL/GenBank/DDBJ whole genome shotgun (WGS) entry which is preliminary data.</text>
</comment>
<keyword evidence="7" id="KW-1185">Reference proteome</keyword>
<dbReference type="SUPFAM" id="SSF52738">
    <property type="entry name" value="Methylesterase CheB, C-terminal domain"/>
    <property type="match status" value="1"/>
</dbReference>
<dbReference type="Gene3D" id="3.40.50.180">
    <property type="entry name" value="Methylesterase CheB, C-terminal domain"/>
    <property type="match status" value="1"/>
</dbReference>
<dbReference type="EC" id="3.1.1.61" evidence="2"/>